<dbReference type="InterPro" id="IPR012338">
    <property type="entry name" value="Beta-lactam/transpept-like"/>
</dbReference>
<dbReference type="Pfam" id="PF00144">
    <property type="entry name" value="Beta-lactamase"/>
    <property type="match status" value="1"/>
</dbReference>
<dbReference type="RefSeq" id="WP_125757043.1">
    <property type="nucleotide sequence ID" value="NZ_JBHTOK010000067.1"/>
</dbReference>
<comment type="caution">
    <text evidence="3">The sequence shown here is derived from an EMBL/GenBank/DDBJ whole genome shotgun (WGS) entry which is preliminary data.</text>
</comment>
<dbReference type="EC" id="3.-.-.-" evidence="3"/>
<dbReference type="Gene3D" id="3.40.710.10">
    <property type="entry name" value="DD-peptidase/beta-lactamase superfamily"/>
    <property type="match status" value="1"/>
</dbReference>
<keyword evidence="4" id="KW-1185">Reference proteome</keyword>
<keyword evidence="1 3" id="KW-0378">Hydrolase</keyword>
<reference evidence="4" key="1">
    <citation type="journal article" date="2019" name="Int. J. Syst. Evol. Microbiol.">
        <title>The Global Catalogue of Microorganisms (GCM) 10K type strain sequencing project: providing services to taxonomists for standard genome sequencing and annotation.</title>
        <authorList>
            <consortium name="The Broad Institute Genomics Platform"/>
            <consortium name="The Broad Institute Genome Sequencing Center for Infectious Disease"/>
            <person name="Wu L."/>
            <person name="Ma J."/>
        </authorList>
    </citation>
    <scope>NUCLEOTIDE SEQUENCE [LARGE SCALE GENOMIC DNA]</scope>
    <source>
        <strain evidence="4">CCM 8912</strain>
    </source>
</reference>
<evidence type="ECO:0000313" key="3">
    <source>
        <dbReference type="EMBL" id="MFD1441365.1"/>
    </source>
</evidence>
<sequence>MRENVEEMLRMGQQKKIFSQAVLAIKREGKLKLITVGDSQLGQASRFDLASLTKIVGTLMGVLKLLSAAQITLETKLVSIFPELTAPEWAPVTIKHLLTHTSGLISSFKFYHLTNKPTLFEGLARILPGAQGTVVYSDLNFMWLGLVVEAVSGENLATFLTRRVFRPLGMNDTSFSPESAIPTREKGRPDDHNASYFGVPVGHAGLFSSATDLLKFADYWLNPPSSTVVDASWLAASIKVQTPSGQPPRGLGWVLPGNPESFFDDFGSSAYGHTGYTGTSILVVPQRKLSIVLLTDRTRLGVDQRFPQLRRELHSLLAAEL</sequence>
<evidence type="ECO:0000256" key="1">
    <source>
        <dbReference type="ARBA" id="ARBA00022801"/>
    </source>
</evidence>
<dbReference type="EMBL" id="JBHTOK010000067">
    <property type="protein sequence ID" value="MFD1441365.1"/>
    <property type="molecule type" value="Genomic_DNA"/>
</dbReference>
<gene>
    <name evidence="3" type="ORF">ACFQ5K_08265</name>
</gene>
<accession>A0ABW4CXS4</accession>
<protein>
    <submittedName>
        <fullName evidence="3">Serine hydrolase domain-containing protein</fullName>
        <ecNumber evidence="3">3.-.-.-</ecNumber>
    </submittedName>
</protein>
<dbReference type="PANTHER" id="PTHR43283:SF11">
    <property type="entry name" value="BETA-LACTAMASE-RELATED DOMAIN-CONTAINING PROTEIN"/>
    <property type="match status" value="1"/>
</dbReference>
<dbReference type="SUPFAM" id="SSF56601">
    <property type="entry name" value="beta-lactamase/transpeptidase-like"/>
    <property type="match status" value="1"/>
</dbReference>
<dbReference type="InterPro" id="IPR050789">
    <property type="entry name" value="Diverse_Enzym_Activities"/>
</dbReference>
<organism evidence="3 4">
    <name type="scientific">Lacticaseibacillus hegangensis</name>
    <dbReference type="NCBI Taxonomy" id="2486010"/>
    <lineage>
        <taxon>Bacteria</taxon>
        <taxon>Bacillati</taxon>
        <taxon>Bacillota</taxon>
        <taxon>Bacilli</taxon>
        <taxon>Lactobacillales</taxon>
        <taxon>Lactobacillaceae</taxon>
        <taxon>Lacticaseibacillus</taxon>
    </lineage>
</organism>
<dbReference type="InterPro" id="IPR001466">
    <property type="entry name" value="Beta-lactam-related"/>
</dbReference>
<dbReference type="Proteomes" id="UP001597212">
    <property type="component" value="Unassembled WGS sequence"/>
</dbReference>
<dbReference type="PANTHER" id="PTHR43283">
    <property type="entry name" value="BETA-LACTAMASE-RELATED"/>
    <property type="match status" value="1"/>
</dbReference>
<dbReference type="GO" id="GO:0016787">
    <property type="term" value="F:hydrolase activity"/>
    <property type="evidence" value="ECO:0007669"/>
    <property type="project" value="UniProtKB-KW"/>
</dbReference>
<proteinExistence type="predicted"/>
<evidence type="ECO:0000313" key="4">
    <source>
        <dbReference type="Proteomes" id="UP001597212"/>
    </source>
</evidence>
<evidence type="ECO:0000259" key="2">
    <source>
        <dbReference type="Pfam" id="PF00144"/>
    </source>
</evidence>
<name>A0ABW4CXS4_9LACO</name>
<feature type="domain" description="Beta-lactamase-related" evidence="2">
    <location>
        <begin position="21"/>
        <end position="300"/>
    </location>
</feature>